<dbReference type="Gene3D" id="1.10.10.10">
    <property type="entry name" value="Winged helix-like DNA-binding domain superfamily/Winged helix DNA-binding domain"/>
    <property type="match status" value="1"/>
</dbReference>
<dbReference type="PANTHER" id="PTHR34824:SF1">
    <property type="entry name" value="HEAT-INDUCIBLE TRANSCRIPTION REPRESSOR HRCA"/>
    <property type="match status" value="1"/>
</dbReference>
<dbReference type="AlphaFoldDB" id="A0AAU7E8U0"/>
<dbReference type="SUPFAM" id="SSF46785">
    <property type="entry name" value="Winged helix' DNA-binding domain"/>
    <property type="match status" value="1"/>
</dbReference>
<evidence type="ECO:0000256" key="3">
    <source>
        <dbReference type="ARBA" id="ARBA00023016"/>
    </source>
</evidence>
<dbReference type="NCBIfam" id="NF003033">
    <property type="entry name" value="PRK03911.1"/>
    <property type="match status" value="1"/>
</dbReference>
<evidence type="ECO:0000256" key="4">
    <source>
        <dbReference type="ARBA" id="ARBA00023163"/>
    </source>
</evidence>
<name>A0AAU7E8U0_9BACT</name>
<keyword evidence="4" id="KW-0804">Transcription</keyword>
<keyword evidence="1" id="KW-0678">Repressor</keyword>
<dbReference type="GO" id="GO:0045892">
    <property type="term" value="P:negative regulation of DNA-templated transcription"/>
    <property type="evidence" value="ECO:0007669"/>
    <property type="project" value="TreeGrafter"/>
</dbReference>
<proteinExistence type="predicted"/>
<evidence type="ECO:0000256" key="1">
    <source>
        <dbReference type="ARBA" id="ARBA00022491"/>
    </source>
</evidence>
<dbReference type="InterPro" id="IPR036390">
    <property type="entry name" value="WH_DNA-bd_sf"/>
</dbReference>
<dbReference type="InterPro" id="IPR002571">
    <property type="entry name" value="HrcA"/>
</dbReference>
<dbReference type="PANTHER" id="PTHR34824">
    <property type="entry name" value="HEAT-INDUCIBLE TRANSCRIPTION REPRESSOR HRCA"/>
    <property type="match status" value="1"/>
</dbReference>
<dbReference type="RefSeq" id="WP_348519013.1">
    <property type="nucleotide sequence ID" value="NZ_CP155620.1"/>
</dbReference>
<accession>A0AAU7E8U0</accession>
<gene>
    <name evidence="5" type="ORF">AAH949_03665</name>
</gene>
<dbReference type="EMBL" id="CP155620">
    <property type="protein sequence ID" value="XBJ29940.1"/>
    <property type="molecule type" value="Genomic_DNA"/>
</dbReference>
<keyword evidence="3" id="KW-0346">Stress response</keyword>
<organism evidence="5">
    <name type="scientific">Campylobacter sp. CCS1377</name>
    <dbReference type="NCBI Taxonomy" id="3158229"/>
    <lineage>
        <taxon>Bacteria</taxon>
        <taxon>Pseudomonadati</taxon>
        <taxon>Campylobacterota</taxon>
        <taxon>Epsilonproteobacteria</taxon>
        <taxon>Campylobacterales</taxon>
        <taxon>Campylobacteraceae</taxon>
        <taxon>Campylobacter</taxon>
    </lineage>
</organism>
<protein>
    <submittedName>
        <fullName evidence="5">HrcA family transcriptional regulator</fullName>
    </submittedName>
</protein>
<keyword evidence="2" id="KW-0805">Transcription regulation</keyword>
<evidence type="ECO:0000313" key="5">
    <source>
        <dbReference type="EMBL" id="XBJ29940.1"/>
    </source>
</evidence>
<reference evidence="5" key="1">
    <citation type="submission" date="2024-05" db="EMBL/GenBank/DDBJ databases">
        <title>Campylobacter coli isolated from environmental waters in Slovenia.</title>
        <authorList>
            <person name="Zautner A.E."/>
            <person name="Bunk B."/>
            <person name="Riedel T."/>
            <person name="Sproeer C."/>
        </authorList>
    </citation>
    <scope>NUCLEOTIDE SEQUENCE</scope>
    <source>
        <strain evidence="5">CCS1377</strain>
    </source>
</reference>
<sequence length="263" mass="30591">MKNIKKKDLILESIIEAYLLDNVPIGSNELNLKMSLCIPSSTIRVYFKKLSDEGLLTKLHISGGRIPTIFTMQNYWQEHINTKEKISIKDIALLDFLSKENKIYCLVYGGKNLILKAIERIAQKYLILDFEEEQVILSFDLASYEFTKRFLGLELFHIENYALNVGFIKLADKLKFLRTSLIYHRSNEQRAYQIYQNDDFNKLLDGTVHMDFKQNLEFDPLFKEGFMGLKLDADFLGKDANIIFAGSVYTNYKKILKQLKEVA</sequence>
<dbReference type="GO" id="GO:0003677">
    <property type="term" value="F:DNA binding"/>
    <property type="evidence" value="ECO:0007669"/>
    <property type="project" value="InterPro"/>
</dbReference>
<dbReference type="InterPro" id="IPR036388">
    <property type="entry name" value="WH-like_DNA-bd_sf"/>
</dbReference>
<evidence type="ECO:0000256" key="2">
    <source>
        <dbReference type="ARBA" id="ARBA00023015"/>
    </source>
</evidence>